<name>A0A2K1DWJ4_9FLAO</name>
<feature type="region of interest" description="Disordered" evidence="1">
    <location>
        <begin position="95"/>
        <end position="115"/>
    </location>
</feature>
<dbReference type="RefSeq" id="WP_103052649.1">
    <property type="nucleotide sequence ID" value="NZ_POWF01000008.1"/>
</dbReference>
<evidence type="ECO:0000313" key="2">
    <source>
        <dbReference type="EMBL" id="PNQ72405.1"/>
    </source>
</evidence>
<evidence type="ECO:0000256" key="1">
    <source>
        <dbReference type="SAM" id="MobiDB-lite"/>
    </source>
</evidence>
<dbReference type="EMBL" id="POWF01000008">
    <property type="protein sequence ID" value="PNQ72405.1"/>
    <property type="molecule type" value="Genomic_DNA"/>
</dbReference>
<reference evidence="2 3" key="1">
    <citation type="submission" date="2018-01" db="EMBL/GenBank/DDBJ databases">
        <title>The draft genome of Hanstruepera neustonica JCM19743.</title>
        <authorList>
            <person name="He R.-H."/>
            <person name="Du Z.-J."/>
        </authorList>
    </citation>
    <scope>NUCLEOTIDE SEQUENCE [LARGE SCALE GENOMIC DNA]</scope>
    <source>
        <strain evidence="2 3">JCM19743</strain>
    </source>
</reference>
<protein>
    <submittedName>
        <fullName evidence="2">Uncharacterized protein</fullName>
    </submittedName>
</protein>
<accession>A0A2K1DWJ4</accession>
<dbReference type="AlphaFoldDB" id="A0A2K1DWJ4"/>
<keyword evidence="3" id="KW-1185">Reference proteome</keyword>
<dbReference type="Proteomes" id="UP000236641">
    <property type="component" value="Unassembled WGS sequence"/>
</dbReference>
<sequence>MKYSKILTVLICITTLSLYNCKDKAETTEETAKESELQPLRVFDAQNQQNTNTAQNTSGVYHYTCSNGCAGGAAAAGNCATCGNTLSHNQAYHANTNTTTPTTPTTPTTTPTTQTGGQNAAGVWHYTCSNGCAGGGASAGNCSSCGNALAHNTAYHN</sequence>
<comment type="caution">
    <text evidence="2">The sequence shown here is derived from an EMBL/GenBank/DDBJ whole genome shotgun (WGS) entry which is preliminary data.</text>
</comment>
<proteinExistence type="predicted"/>
<organism evidence="2 3">
    <name type="scientific">Hanstruepera neustonica</name>
    <dbReference type="NCBI Taxonomy" id="1445657"/>
    <lineage>
        <taxon>Bacteria</taxon>
        <taxon>Pseudomonadati</taxon>
        <taxon>Bacteroidota</taxon>
        <taxon>Flavobacteriia</taxon>
        <taxon>Flavobacteriales</taxon>
        <taxon>Flavobacteriaceae</taxon>
        <taxon>Hanstruepera</taxon>
    </lineage>
</organism>
<feature type="compositionally biased region" description="Low complexity" evidence="1">
    <location>
        <begin position="95"/>
        <end position="113"/>
    </location>
</feature>
<gene>
    <name evidence="2" type="ORF">C1T31_11455</name>
</gene>
<evidence type="ECO:0000313" key="3">
    <source>
        <dbReference type="Proteomes" id="UP000236641"/>
    </source>
</evidence>